<gene>
    <name evidence="3" type="ORF">AAX06_04150</name>
</gene>
<dbReference type="Pfam" id="PF13409">
    <property type="entry name" value="GST_N_2"/>
    <property type="match status" value="1"/>
</dbReference>
<dbReference type="PROSITE" id="PS50405">
    <property type="entry name" value="GST_CTER"/>
    <property type="match status" value="1"/>
</dbReference>
<dbReference type="PANTHER" id="PTHR43968:SF6">
    <property type="entry name" value="GLUTATHIONE S-TRANSFERASE OMEGA"/>
    <property type="match status" value="1"/>
</dbReference>
<dbReference type="SFLD" id="SFLDS00019">
    <property type="entry name" value="Glutathione_Transferase_(cytos"/>
    <property type="match status" value="1"/>
</dbReference>
<evidence type="ECO:0000313" key="3">
    <source>
        <dbReference type="EMBL" id="AKG07488.1"/>
    </source>
</evidence>
<dbReference type="InterPro" id="IPR036249">
    <property type="entry name" value="Thioredoxin-like_sf"/>
</dbReference>
<protein>
    <submittedName>
        <fullName evidence="3">Starvation protein A</fullName>
    </submittedName>
</protein>
<dbReference type="GO" id="GO:0005737">
    <property type="term" value="C:cytoplasm"/>
    <property type="evidence" value="ECO:0007669"/>
    <property type="project" value="TreeGrafter"/>
</dbReference>
<evidence type="ECO:0000313" key="4">
    <source>
        <dbReference type="Proteomes" id="UP000077465"/>
    </source>
</evidence>
<dbReference type="InterPro" id="IPR004046">
    <property type="entry name" value="GST_C"/>
</dbReference>
<evidence type="ECO:0000259" key="2">
    <source>
        <dbReference type="PROSITE" id="PS50405"/>
    </source>
</evidence>
<dbReference type="SUPFAM" id="SSF47616">
    <property type="entry name" value="GST C-terminal domain-like"/>
    <property type="match status" value="1"/>
</dbReference>
<dbReference type="PROSITE" id="PS50404">
    <property type="entry name" value="GST_NTER"/>
    <property type="match status" value="1"/>
</dbReference>
<dbReference type="Pfam" id="PF00043">
    <property type="entry name" value="GST_C"/>
    <property type="match status" value="1"/>
</dbReference>
<organism evidence="3 4">
    <name type="scientific">Moraxella bovoculi</name>
    <dbReference type="NCBI Taxonomy" id="386891"/>
    <lineage>
        <taxon>Bacteria</taxon>
        <taxon>Pseudomonadati</taxon>
        <taxon>Pseudomonadota</taxon>
        <taxon>Gammaproteobacteria</taxon>
        <taxon>Moraxellales</taxon>
        <taxon>Moraxellaceae</taxon>
        <taxon>Moraxella</taxon>
    </lineage>
</organism>
<dbReference type="PANTHER" id="PTHR43968">
    <property type="match status" value="1"/>
</dbReference>
<dbReference type="InterPro" id="IPR010987">
    <property type="entry name" value="Glutathione-S-Trfase_C-like"/>
</dbReference>
<name>A0AAC8T843_9GAMM</name>
<dbReference type="SUPFAM" id="SSF52833">
    <property type="entry name" value="Thioredoxin-like"/>
    <property type="match status" value="1"/>
</dbReference>
<feature type="domain" description="GST N-terminal" evidence="1">
    <location>
        <begin position="9"/>
        <end position="86"/>
    </location>
</feature>
<dbReference type="Proteomes" id="UP000077465">
    <property type="component" value="Chromosome"/>
</dbReference>
<dbReference type="InterPro" id="IPR036282">
    <property type="entry name" value="Glutathione-S-Trfase_C_sf"/>
</dbReference>
<sequence>MADFSHLLPTQFILYGDDGYDSHVIRLLLEEKQLFYELALVKDERPDELAELNPYATLPILVGRDLTLYELNTIFEYLEERHGAGKLLPDTPKERAMVRQLAWRLQTDWLTLGRTLLTHPDSSNPQTALIAKKSLSDSLTTLSPIFVKHEYFLSESFGWCDVILAPLLWRLPSMGIELPSTLCKPLLAYQDRLFSRPSFKNSLTSRPNFLDRSDQLI</sequence>
<dbReference type="Gene3D" id="3.40.30.10">
    <property type="entry name" value="Glutaredoxin"/>
    <property type="match status" value="1"/>
</dbReference>
<dbReference type="InterPro" id="IPR040079">
    <property type="entry name" value="Glutathione_S-Trfase"/>
</dbReference>
<dbReference type="EMBL" id="CP011376">
    <property type="protein sequence ID" value="AKG07488.1"/>
    <property type="molecule type" value="Genomic_DNA"/>
</dbReference>
<proteinExistence type="predicted"/>
<dbReference type="RefSeq" id="WP_046699186.1">
    <property type="nucleotide sequence ID" value="NZ_CP011376.1"/>
</dbReference>
<feature type="domain" description="GST C-terminal" evidence="2">
    <location>
        <begin position="91"/>
        <end position="217"/>
    </location>
</feature>
<accession>A0AAC8T843</accession>
<reference evidence="3 4" key="1">
    <citation type="submission" date="2015-05" db="EMBL/GenBank/DDBJ databases">
        <authorList>
            <person name="Dickey A."/>
            <person name="Clawson M."/>
            <person name="Bono J."/>
            <person name="Loy J.D."/>
        </authorList>
    </citation>
    <scope>NUCLEOTIDE SEQUENCE [LARGE SCALE GENOMIC DNA]</scope>
    <source>
        <strain evidence="3 4">22581</strain>
    </source>
</reference>
<dbReference type="Gene3D" id="1.20.1050.10">
    <property type="match status" value="1"/>
</dbReference>
<dbReference type="InterPro" id="IPR004045">
    <property type="entry name" value="Glutathione_S-Trfase_N"/>
</dbReference>
<evidence type="ECO:0000259" key="1">
    <source>
        <dbReference type="PROSITE" id="PS50404"/>
    </source>
</evidence>
<dbReference type="AlphaFoldDB" id="A0AAC8T843"/>
<dbReference type="InterPro" id="IPR050983">
    <property type="entry name" value="GST_Omega/HSP26"/>
</dbReference>